<dbReference type="InterPro" id="IPR014756">
    <property type="entry name" value="Ig_E-set"/>
</dbReference>
<protein>
    <recommendedName>
        <fullName evidence="2">Arrestin-like N-terminal domain-containing protein</fullName>
    </recommendedName>
</protein>
<dbReference type="Pfam" id="PF00339">
    <property type="entry name" value="Arrestin_N"/>
    <property type="match status" value="1"/>
</dbReference>
<feature type="region of interest" description="Disordered" evidence="1">
    <location>
        <begin position="215"/>
        <end position="255"/>
    </location>
</feature>
<feature type="compositionally biased region" description="Basic and acidic residues" evidence="1">
    <location>
        <begin position="604"/>
        <end position="613"/>
    </location>
</feature>
<dbReference type="GO" id="GO:0031625">
    <property type="term" value="F:ubiquitin protein ligase binding"/>
    <property type="evidence" value="ECO:0007669"/>
    <property type="project" value="TreeGrafter"/>
</dbReference>
<dbReference type="InterPro" id="IPR011021">
    <property type="entry name" value="Arrestin-like_N"/>
</dbReference>
<feature type="compositionally biased region" description="Polar residues" evidence="1">
    <location>
        <begin position="518"/>
        <end position="527"/>
    </location>
</feature>
<dbReference type="PANTHER" id="PTHR11188:SF161">
    <property type="entry name" value="PH-RESPONSE REGULATOR PROTEIN PALF_RIM8"/>
    <property type="match status" value="1"/>
</dbReference>
<dbReference type="OrthoDB" id="7785529at2759"/>
<proteinExistence type="predicted"/>
<evidence type="ECO:0000313" key="4">
    <source>
        <dbReference type="Proteomes" id="UP000224634"/>
    </source>
</evidence>
<dbReference type="GO" id="GO:0005886">
    <property type="term" value="C:plasma membrane"/>
    <property type="evidence" value="ECO:0007669"/>
    <property type="project" value="TreeGrafter"/>
</dbReference>
<feature type="domain" description="Arrestin-like N-terminal" evidence="2">
    <location>
        <begin position="40"/>
        <end position="192"/>
    </location>
</feature>
<dbReference type="InterPro" id="IPR014752">
    <property type="entry name" value="Arrestin-like_C"/>
</dbReference>
<feature type="region of interest" description="Disordered" evidence="1">
    <location>
        <begin position="514"/>
        <end position="533"/>
    </location>
</feature>
<feature type="compositionally biased region" description="Polar residues" evidence="1">
    <location>
        <begin position="540"/>
        <end position="555"/>
    </location>
</feature>
<evidence type="ECO:0000256" key="1">
    <source>
        <dbReference type="SAM" id="MobiDB-lite"/>
    </source>
</evidence>
<dbReference type="Proteomes" id="UP000224634">
    <property type="component" value="Unassembled WGS sequence"/>
</dbReference>
<feature type="region of interest" description="Disordered" evidence="1">
    <location>
        <begin position="269"/>
        <end position="290"/>
    </location>
</feature>
<dbReference type="STRING" id="1447883.A0A2B7Z1A4"/>
<dbReference type="SUPFAM" id="SSF81296">
    <property type="entry name" value="E set domains"/>
    <property type="match status" value="1"/>
</dbReference>
<dbReference type="InterPro" id="IPR050357">
    <property type="entry name" value="Arrestin_domain-protein"/>
</dbReference>
<evidence type="ECO:0000259" key="2">
    <source>
        <dbReference type="Pfam" id="PF00339"/>
    </source>
</evidence>
<comment type="caution">
    <text evidence="3">The sequence shown here is derived from an EMBL/GenBank/DDBJ whole genome shotgun (WGS) entry which is preliminary data.</text>
</comment>
<name>A0A2B7Z1A4_POLH7</name>
<gene>
    <name evidence="3" type="ORF">AJ80_01208</name>
</gene>
<feature type="region of interest" description="Disordered" evidence="1">
    <location>
        <begin position="540"/>
        <end position="791"/>
    </location>
</feature>
<feature type="compositionally biased region" description="Pro residues" evidence="1">
    <location>
        <begin position="629"/>
        <end position="639"/>
    </location>
</feature>
<reference evidence="3 4" key="1">
    <citation type="submission" date="2017-10" db="EMBL/GenBank/DDBJ databases">
        <title>Comparative genomics in systemic dimorphic fungi from Ajellomycetaceae.</title>
        <authorList>
            <person name="Munoz J.F."/>
            <person name="Mcewen J.G."/>
            <person name="Clay O.K."/>
            <person name="Cuomo C.A."/>
        </authorList>
    </citation>
    <scope>NUCLEOTIDE SEQUENCE [LARGE SCALE GENOMIC DNA]</scope>
    <source>
        <strain evidence="3 4">UAMH7299</strain>
    </source>
</reference>
<keyword evidence="4" id="KW-1185">Reference proteome</keyword>
<feature type="compositionally biased region" description="Basic and acidic residues" evidence="1">
    <location>
        <begin position="709"/>
        <end position="728"/>
    </location>
</feature>
<accession>A0A2B7Z1A4</accession>
<dbReference type="AlphaFoldDB" id="A0A2B7Z1A4"/>
<dbReference type="GO" id="GO:0030674">
    <property type="term" value="F:protein-macromolecule adaptor activity"/>
    <property type="evidence" value="ECO:0007669"/>
    <property type="project" value="TreeGrafter"/>
</dbReference>
<dbReference type="EMBL" id="PDNA01000010">
    <property type="protein sequence ID" value="PGH27023.1"/>
    <property type="molecule type" value="Genomic_DNA"/>
</dbReference>
<feature type="compositionally biased region" description="Polar residues" evidence="1">
    <location>
        <begin position="669"/>
        <end position="682"/>
    </location>
</feature>
<dbReference type="Gene3D" id="2.60.40.640">
    <property type="match status" value="1"/>
</dbReference>
<sequence>MSLDSLHVPSPTSLSRNRSMLSKFTDRFSNRNRNISEFYIQPDDPWRSYFPGDVVNGSVVLTVVKPVRITHLVVCLHGYVKVFKNAVAPGDGTEDSGFLGPGRGRRDGEYLGNGFASLFEDEVVLCGDGRLKEGVYKFRFELELPPYRLPSSINFERGTICYMVTSTLTRPTTISPTMSCDKRIMLLEPIDVGPLPIPKPRVISLEPVSRKTKARSKLKGASQEHISAGVSPVEPCTTCTDPRPPLSPVPSELSNSSCVSNSTQSFRVASEANSAQSRSVRNLDMQSSTASSVDKTITATMELLRGGGLPGDVLPIKISINHTKPVRSPSGIIITLFRWGQIDMYPAIPLGVTAVGKKPVYEDCYPKSRTGLGGFSFGATRSNSSFRKDLSQTFAPLIVDPTTMTASVKTSIKIPEDCFPTIAHVPGSMISFKYYVEVVLDLRGKLAAQDRFLPRLNMMTGSSSYNYSSSRQVINVTDKCHVTSNWGNNILDTDRIRREKGVVVSNLEVIIGSKDSARGQQPSTDGESATLDPLARTPRTMQETAPENQPTPQSFQDEHFLPEDGYNGYDEADTWYPYPPSEQYPSYLPDQFIPPTQPEEEVDEKTRLRRAEESLLPSQPPQEDEAGPSSPPISTPLPSAPVLTEDAEHNYNHTPDFSFTHPMAPPVDYTNSITPSAPSVETLTPVPHFTTRDIPSLLSSSPTPNRVPGPHERAREDKQELERQRLLAERSAPSDGSSSSSSSHQFDDRQPPDVAGGFTRSQVSPSAPMLTEEDIMHHSLGPGEALPRYQR</sequence>
<organism evidence="3 4">
    <name type="scientific">Polytolypa hystricis (strain UAMH7299)</name>
    <dbReference type="NCBI Taxonomy" id="1447883"/>
    <lineage>
        <taxon>Eukaryota</taxon>
        <taxon>Fungi</taxon>
        <taxon>Dikarya</taxon>
        <taxon>Ascomycota</taxon>
        <taxon>Pezizomycotina</taxon>
        <taxon>Eurotiomycetes</taxon>
        <taxon>Eurotiomycetidae</taxon>
        <taxon>Onygenales</taxon>
        <taxon>Onygenales incertae sedis</taxon>
        <taxon>Polytolypa</taxon>
    </lineage>
</organism>
<dbReference type="GO" id="GO:0005829">
    <property type="term" value="C:cytosol"/>
    <property type="evidence" value="ECO:0007669"/>
    <property type="project" value="TreeGrafter"/>
</dbReference>
<dbReference type="GO" id="GO:0070086">
    <property type="term" value="P:ubiquitin-dependent endocytosis"/>
    <property type="evidence" value="ECO:0007669"/>
    <property type="project" value="TreeGrafter"/>
</dbReference>
<evidence type="ECO:0000313" key="3">
    <source>
        <dbReference type="EMBL" id="PGH27023.1"/>
    </source>
</evidence>
<feature type="compositionally biased region" description="Polar residues" evidence="1">
    <location>
        <begin position="271"/>
        <end position="290"/>
    </location>
</feature>
<dbReference type="PANTHER" id="PTHR11188">
    <property type="entry name" value="ARRESTIN DOMAIN CONTAINING PROTEIN"/>
    <property type="match status" value="1"/>
</dbReference>